<keyword evidence="4" id="KW-1185">Reference proteome</keyword>
<keyword evidence="2" id="KW-0472">Membrane</keyword>
<evidence type="ECO:0000256" key="1">
    <source>
        <dbReference type="SAM" id="MobiDB-lite"/>
    </source>
</evidence>
<keyword evidence="2" id="KW-1133">Transmembrane helix</keyword>
<dbReference type="Ensembl" id="ENSPMET00000000638.1">
    <property type="protein sequence ID" value="ENSPMEP00000027182.1"/>
    <property type="gene ID" value="ENSPMEG00000011390.1"/>
</dbReference>
<feature type="region of interest" description="Disordered" evidence="1">
    <location>
        <begin position="1"/>
        <end position="53"/>
    </location>
</feature>
<evidence type="ECO:0000313" key="3">
    <source>
        <dbReference type="Ensembl" id="ENSPMEP00000027182.1"/>
    </source>
</evidence>
<keyword evidence="2" id="KW-0812">Transmembrane</keyword>
<sequence>ISENDQSEVKPGAAETMETEGNDPLLYGREETKETRESSDGDGPDQNHRPTDRQSVHDISGFLFRELNFQLLNIKSNLTFYINLSCFKSLLPTLGSKITQNQVKLNILNLVVFLLVFLFSLPTSGSKLIN</sequence>
<organism evidence="3 4">
    <name type="scientific">Poecilia mexicana</name>
    <dbReference type="NCBI Taxonomy" id="48701"/>
    <lineage>
        <taxon>Eukaryota</taxon>
        <taxon>Metazoa</taxon>
        <taxon>Chordata</taxon>
        <taxon>Craniata</taxon>
        <taxon>Vertebrata</taxon>
        <taxon>Euteleostomi</taxon>
        <taxon>Actinopterygii</taxon>
        <taxon>Neopterygii</taxon>
        <taxon>Teleostei</taxon>
        <taxon>Neoteleostei</taxon>
        <taxon>Acanthomorphata</taxon>
        <taxon>Ovalentaria</taxon>
        <taxon>Atherinomorphae</taxon>
        <taxon>Cyprinodontiformes</taxon>
        <taxon>Poeciliidae</taxon>
        <taxon>Poeciliinae</taxon>
        <taxon>Poecilia</taxon>
    </lineage>
</organism>
<feature type="transmembrane region" description="Helical" evidence="2">
    <location>
        <begin position="107"/>
        <end position="125"/>
    </location>
</feature>
<feature type="compositionally biased region" description="Basic and acidic residues" evidence="1">
    <location>
        <begin position="28"/>
        <end position="53"/>
    </location>
</feature>
<protein>
    <submittedName>
        <fullName evidence="3">Uncharacterized protein</fullName>
    </submittedName>
</protein>
<name>A0A3B3YIM7_9TELE</name>
<reference evidence="3" key="1">
    <citation type="submission" date="2025-08" db="UniProtKB">
        <authorList>
            <consortium name="Ensembl"/>
        </authorList>
    </citation>
    <scope>IDENTIFICATION</scope>
</reference>
<accession>A0A3B3YIM7</accession>
<evidence type="ECO:0000313" key="4">
    <source>
        <dbReference type="Proteomes" id="UP000261480"/>
    </source>
</evidence>
<reference evidence="3" key="2">
    <citation type="submission" date="2025-09" db="UniProtKB">
        <authorList>
            <consortium name="Ensembl"/>
        </authorList>
    </citation>
    <scope>IDENTIFICATION</scope>
</reference>
<dbReference type="AlphaFoldDB" id="A0A3B3YIM7"/>
<proteinExistence type="predicted"/>
<evidence type="ECO:0000256" key="2">
    <source>
        <dbReference type="SAM" id="Phobius"/>
    </source>
</evidence>
<dbReference type="Proteomes" id="UP000261480">
    <property type="component" value="Unplaced"/>
</dbReference>